<dbReference type="GO" id="GO:0005743">
    <property type="term" value="C:mitochondrial inner membrane"/>
    <property type="evidence" value="ECO:0007669"/>
    <property type="project" value="TreeGrafter"/>
</dbReference>
<organism evidence="2 3">
    <name type="scientific">Geotrypetes seraphini</name>
    <name type="common">Gaboon caecilian</name>
    <name type="synonym">Caecilia seraphini</name>
    <dbReference type="NCBI Taxonomy" id="260995"/>
    <lineage>
        <taxon>Eukaryota</taxon>
        <taxon>Metazoa</taxon>
        <taxon>Chordata</taxon>
        <taxon>Craniata</taxon>
        <taxon>Vertebrata</taxon>
        <taxon>Euteleostomi</taxon>
        <taxon>Amphibia</taxon>
        <taxon>Gymnophiona</taxon>
        <taxon>Geotrypetes</taxon>
    </lineage>
</organism>
<protein>
    <submittedName>
        <fullName evidence="3">Small integral membrane protein 20 isoform X2</fullName>
    </submittedName>
</protein>
<gene>
    <name evidence="3" type="primary">SMIM20</name>
</gene>
<proteinExistence type="predicted"/>
<dbReference type="CTD" id="389203"/>
<dbReference type="GO" id="GO:0033617">
    <property type="term" value="P:mitochondrial respiratory chain complex IV assembly"/>
    <property type="evidence" value="ECO:0007669"/>
    <property type="project" value="InterPro"/>
</dbReference>
<feature type="region of interest" description="Disordered" evidence="1">
    <location>
        <begin position="18"/>
        <end position="48"/>
    </location>
</feature>
<name>A0A6P8RJR9_GEOSA</name>
<evidence type="ECO:0000256" key="1">
    <source>
        <dbReference type="SAM" id="MobiDB-lite"/>
    </source>
</evidence>
<dbReference type="RefSeq" id="XP_033804016.1">
    <property type="nucleotide sequence ID" value="XM_033948125.1"/>
</dbReference>
<sequence>MQNYPNCDVTRKIRESEYSCQMQGKKDPTTDTNKTHTGRESKPGSKVASANHNTLFTLHPGSRLQPPIRGWFTEKEQTENRSGIIQENVQPPGLKVWSDPFSRK</sequence>
<feature type="region of interest" description="Disordered" evidence="1">
    <location>
        <begin position="76"/>
        <end position="104"/>
    </location>
</feature>
<evidence type="ECO:0000313" key="2">
    <source>
        <dbReference type="Proteomes" id="UP000515159"/>
    </source>
</evidence>
<keyword evidence="2" id="KW-1185">Reference proteome</keyword>
<dbReference type="GeneID" id="117362173"/>
<reference evidence="3" key="1">
    <citation type="submission" date="2025-08" db="UniProtKB">
        <authorList>
            <consortium name="RefSeq"/>
        </authorList>
    </citation>
    <scope>IDENTIFICATION</scope>
</reference>
<dbReference type="AlphaFoldDB" id="A0A6P8RJR9"/>
<dbReference type="PANTHER" id="PTHR34923">
    <property type="entry name" value="SMALL INTEGRAL MEMBRANE PROTEIN 20"/>
    <property type="match status" value="1"/>
</dbReference>
<feature type="compositionally biased region" description="Polar residues" evidence="1">
    <location>
        <begin position="80"/>
        <end position="89"/>
    </location>
</feature>
<accession>A0A6P8RJR9</accession>
<evidence type="ECO:0000313" key="3">
    <source>
        <dbReference type="RefSeq" id="XP_033804016.1"/>
    </source>
</evidence>
<dbReference type="InterPro" id="IPR027917">
    <property type="entry name" value="MITRAC7/Phoenixin"/>
</dbReference>
<dbReference type="PANTHER" id="PTHR34923:SF1">
    <property type="entry name" value="SMALL INTEGRAL MEMBRANE PROTEIN 20"/>
    <property type="match status" value="1"/>
</dbReference>
<feature type="compositionally biased region" description="Basic and acidic residues" evidence="1">
    <location>
        <begin position="24"/>
        <end position="43"/>
    </location>
</feature>
<dbReference type="Proteomes" id="UP000515159">
    <property type="component" value="Chromosome 1"/>
</dbReference>